<protein>
    <recommendedName>
        <fullName evidence="3">F-box domain-containing protein</fullName>
    </recommendedName>
</protein>
<evidence type="ECO:0000313" key="2">
    <source>
        <dbReference type="Proteomes" id="UP000544331"/>
    </source>
</evidence>
<accession>A0A8H5YCV7</accession>
<dbReference type="InterPro" id="IPR032675">
    <property type="entry name" value="LRR_dom_sf"/>
</dbReference>
<dbReference type="Gene3D" id="3.80.10.10">
    <property type="entry name" value="Ribonuclease Inhibitor"/>
    <property type="match status" value="1"/>
</dbReference>
<dbReference type="EMBL" id="JAAOAN010000349">
    <property type="protein sequence ID" value="KAF5709944.1"/>
    <property type="molecule type" value="Genomic_DNA"/>
</dbReference>
<evidence type="ECO:0008006" key="3">
    <source>
        <dbReference type="Google" id="ProtNLM"/>
    </source>
</evidence>
<proteinExistence type="predicted"/>
<sequence length="394" mass="44902">MDVSRKLDRFPLLRLPNEVLRMIMEKASEEPNQAALPYYGDLLSSALVCSRLNAAATEVLYSCICIYTDEYRDDGFNARLSTSTRVVRLHRTLRENVELRRFCTRLIWYHRRSLQQGGPVESLSLPIHQTLDPAEPHQQLSTPWPKTFASIILDFTNWLFNTRTLVISGGVHGTLVPELGEITYRVLSCARMSMPRLECIEILNDISFHRELLSSYDIQLALGGGCLNLKHLMIRQRVCRASTSHRSNALGRLRNSNPHSGFYLSSLTLINLTDHSDLVRNFVTWLKGLKHLTLRWDPGSISESRRDPLWSLALIGDILKPHRDSIKSIKLGKMAQPGLDDFDASNFPNLETLTMHHKDLKGIIISTCPQLQAARLHDVIVTTDNIEEEMFYNT</sequence>
<organism evidence="1 2">
    <name type="scientific">Fusarium mundagurra</name>
    <dbReference type="NCBI Taxonomy" id="1567541"/>
    <lineage>
        <taxon>Eukaryota</taxon>
        <taxon>Fungi</taxon>
        <taxon>Dikarya</taxon>
        <taxon>Ascomycota</taxon>
        <taxon>Pezizomycotina</taxon>
        <taxon>Sordariomycetes</taxon>
        <taxon>Hypocreomycetidae</taxon>
        <taxon>Hypocreales</taxon>
        <taxon>Nectriaceae</taxon>
        <taxon>Fusarium</taxon>
        <taxon>Fusarium fujikuroi species complex</taxon>
    </lineage>
</organism>
<gene>
    <name evidence="1" type="ORF">FMUND_9788</name>
</gene>
<name>A0A8H5YCV7_9HYPO</name>
<comment type="caution">
    <text evidence="1">The sequence shown here is derived from an EMBL/GenBank/DDBJ whole genome shotgun (WGS) entry which is preliminary data.</text>
</comment>
<keyword evidence="2" id="KW-1185">Reference proteome</keyword>
<reference evidence="1 2" key="1">
    <citation type="submission" date="2020-05" db="EMBL/GenBank/DDBJ databases">
        <title>Identification and distribution of gene clusters putatively required for synthesis of sphingolipid metabolism inhibitors in phylogenetically diverse species of the filamentous fungus Fusarium.</title>
        <authorList>
            <person name="Kim H.-S."/>
            <person name="Busman M."/>
            <person name="Brown D.W."/>
            <person name="Divon H."/>
            <person name="Uhlig S."/>
            <person name="Proctor R.H."/>
        </authorList>
    </citation>
    <scope>NUCLEOTIDE SEQUENCE [LARGE SCALE GENOMIC DNA]</scope>
    <source>
        <strain evidence="1 2">NRRL 66235</strain>
    </source>
</reference>
<dbReference type="AlphaFoldDB" id="A0A8H5YCV7"/>
<dbReference type="OrthoDB" id="5139510at2759"/>
<evidence type="ECO:0000313" key="1">
    <source>
        <dbReference type="EMBL" id="KAF5709944.1"/>
    </source>
</evidence>
<dbReference type="Proteomes" id="UP000544331">
    <property type="component" value="Unassembled WGS sequence"/>
</dbReference>